<dbReference type="EMBL" id="BAABFN010000007">
    <property type="protein sequence ID" value="GAA4315457.1"/>
    <property type="molecule type" value="Genomic_DNA"/>
</dbReference>
<accession>A0ABP8G1J0</accession>
<organism evidence="1 2">
    <name type="scientific">Compostibacter hankyongensis</name>
    <dbReference type="NCBI Taxonomy" id="1007089"/>
    <lineage>
        <taxon>Bacteria</taxon>
        <taxon>Pseudomonadati</taxon>
        <taxon>Bacteroidota</taxon>
        <taxon>Chitinophagia</taxon>
        <taxon>Chitinophagales</taxon>
        <taxon>Chitinophagaceae</taxon>
        <taxon>Compostibacter</taxon>
    </lineage>
</organism>
<reference evidence="2" key="1">
    <citation type="journal article" date="2019" name="Int. J. Syst. Evol. Microbiol.">
        <title>The Global Catalogue of Microorganisms (GCM) 10K type strain sequencing project: providing services to taxonomists for standard genome sequencing and annotation.</title>
        <authorList>
            <consortium name="The Broad Institute Genomics Platform"/>
            <consortium name="The Broad Institute Genome Sequencing Center for Infectious Disease"/>
            <person name="Wu L."/>
            <person name="Ma J."/>
        </authorList>
    </citation>
    <scope>NUCLEOTIDE SEQUENCE [LARGE SCALE GENOMIC DNA]</scope>
    <source>
        <strain evidence="2">JCM 17664</strain>
    </source>
</reference>
<dbReference type="Pfam" id="PF08889">
    <property type="entry name" value="WbqC"/>
    <property type="match status" value="1"/>
</dbReference>
<gene>
    <name evidence="1" type="ORF">GCM10023143_26840</name>
</gene>
<comment type="caution">
    <text evidence="1">The sequence shown here is derived from an EMBL/GenBank/DDBJ whole genome shotgun (WGS) entry which is preliminary data.</text>
</comment>
<evidence type="ECO:0000313" key="1">
    <source>
        <dbReference type="EMBL" id="GAA4315457.1"/>
    </source>
</evidence>
<sequence length="220" mass="25897">MIEKKSLLIDSQLFPCIYYYLTLLNHDKLKIEQYDHYQKLSYRNRYYIAGPNGRILLSVPLEKGKNQRTAMKDVRICNRERWQSLHWKTLTSAYRRSPWFEFFEDELRPCFEQSFDLLIEFNSFTFNVINRLLGFSVEIDFTGEYHPSYTASGVADHREKVLPRSIFPALEGSGAPAYTQVFGERTGFLSNLSILDLLFCEGKRAMEWLEANKVLYLKSL</sequence>
<evidence type="ECO:0000313" key="2">
    <source>
        <dbReference type="Proteomes" id="UP001501207"/>
    </source>
</evidence>
<dbReference type="Proteomes" id="UP001501207">
    <property type="component" value="Unassembled WGS sequence"/>
</dbReference>
<protein>
    <submittedName>
        <fullName evidence="1">WbqC family protein</fullName>
    </submittedName>
</protein>
<dbReference type="InterPro" id="IPR014985">
    <property type="entry name" value="WbqC"/>
</dbReference>
<name>A0ABP8G1J0_9BACT</name>
<proteinExistence type="predicted"/>
<keyword evidence="2" id="KW-1185">Reference proteome</keyword>